<protein>
    <submittedName>
        <fullName evidence="2">Uncharacterized protein</fullName>
    </submittedName>
</protein>
<evidence type="ECO:0000313" key="3">
    <source>
        <dbReference type="Proteomes" id="UP000030960"/>
    </source>
</evidence>
<accession>A0A0B3SY84</accession>
<keyword evidence="1" id="KW-0732">Signal</keyword>
<proteinExistence type="predicted"/>
<comment type="caution">
    <text evidence="2">The sequence shown here is derived from an EMBL/GenBank/DDBJ whole genome shotgun (WGS) entry which is preliminary data.</text>
</comment>
<sequence length="63" mass="6124">MTRIVALAIFVLAGLSAIAVEAAPEARETTDRSARIDGFAGASGTGKSVAGGFASDGGLGGTR</sequence>
<dbReference type="RefSeq" id="WP_043136645.1">
    <property type="nucleotide sequence ID" value="NZ_JSUQ01000001.1"/>
</dbReference>
<dbReference type="STRING" id="561184.SAMN05216376_103409"/>
<reference evidence="2 3" key="1">
    <citation type="submission" date="2014-10" db="EMBL/GenBank/DDBJ databases">
        <title>Genome sequence of Ponticoccus sp. strain UMTAT08 isolated from clonal culture of toxic dinoflagellate Alexandrium tamiyavanichii.</title>
        <authorList>
            <person name="Gan H.Y."/>
            <person name="Muhd D.-D."/>
            <person name="Mohd Noor M.E."/>
            <person name="Yeong Y.S."/>
            <person name="Usup G."/>
        </authorList>
    </citation>
    <scope>NUCLEOTIDE SEQUENCE [LARGE SCALE GENOMIC DNA]</scope>
    <source>
        <strain evidence="2 3">UMTAT08</strain>
    </source>
</reference>
<name>A0A0B3SY84_9RHOB</name>
<gene>
    <name evidence="2" type="ORF">OA50_00405</name>
</gene>
<feature type="signal peptide" evidence="1">
    <location>
        <begin position="1"/>
        <end position="22"/>
    </location>
</feature>
<dbReference type="EMBL" id="JSUQ01000001">
    <property type="protein sequence ID" value="KHQ55369.1"/>
    <property type="molecule type" value="Genomic_DNA"/>
</dbReference>
<dbReference type="AlphaFoldDB" id="A0A0B3SY84"/>
<feature type="chain" id="PRO_5002083257" evidence="1">
    <location>
        <begin position="23"/>
        <end position="63"/>
    </location>
</feature>
<dbReference type="Proteomes" id="UP000030960">
    <property type="component" value="Unassembled WGS sequence"/>
</dbReference>
<organism evidence="2 3">
    <name type="scientific">Mameliella alba</name>
    <dbReference type="NCBI Taxonomy" id="561184"/>
    <lineage>
        <taxon>Bacteria</taxon>
        <taxon>Pseudomonadati</taxon>
        <taxon>Pseudomonadota</taxon>
        <taxon>Alphaproteobacteria</taxon>
        <taxon>Rhodobacterales</taxon>
        <taxon>Roseobacteraceae</taxon>
        <taxon>Mameliella</taxon>
    </lineage>
</organism>
<evidence type="ECO:0000313" key="2">
    <source>
        <dbReference type="EMBL" id="KHQ55369.1"/>
    </source>
</evidence>
<evidence type="ECO:0000256" key="1">
    <source>
        <dbReference type="SAM" id="SignalP"/>
    </source>
</evidence>
<keyword evidence="3" id="KW-1185">Reference proteome</keyword>